<organism evidence="2 3">
    <name type="scientific">Dreissena polymorpha</name>
    <name type="common">Zebra mussel</name>
    <name type="synonym">Mytilus polymorpha</name>
    <dbReference type="NCBI Taxonomy" id="45954"/>
    <lineage>
        <taxon>Eukaryota</taxon>
        <taxon>Metazoa</taxon>
        <taxon>Spiralia</taxon>
        <taxon>Lophotrochozoa</taxon>
        <taxon>Mollusca</taxon>
        <taxon>Bivalvia</taxon>
        <taxon>Autobranchia</taxon>
        <taxon>Heteroconchia</taxon>
        <taxon>Euheterodonta</taxon>
        <taxon>Imparidentia</taxon>
        <taxon>Neoheterodontei</taxon>
        <taxon>Myida</taxon>
        <taxon>Dreissenoidea</taxon>
        <taxon>Dreissenidae</taxon>
        <taxon>Dreissena</taxon>
    </lineage>
</organism>
<proteinExistence type="predicted"/>
<reference evidence="2" key="2">
    <citation type="submission" date="2020-11" db="EMBL/GenBank/DDBJ databases">
        <authorList>
            <person name="McCartney M.A."/>
            <person name="Auch B."/>
            <person name="Kono T."/>
            <person name="Mallez S."/>
            <person name="Becker A."/>
            <person name="Gohl D.M."/>
            <person name="Silverstein K.A.T."/>
            <person name="Koren S."/>
            <person name="Bechman K.B."/>
            <person name="Herman A."/>
            <person name="Abrahante J.E."/>
            <person name="Garbe J."/>
        </authorList>
    </citation>
    <scope>NUCLEOTIDE SEQUENCE</scope>
    <source>
        <strain evidence="2">Duluth1</strain>
        <tissue evidence="2">Whole animal</tissue>
    </source>
</reference>
<accession>A0A9D4QVJ8</accession>
<reference evidence="2" key="1">
    <citation type="journal article" date="2019" name="bioRxiv">
        <title>The Genome of the Zebra Mussel, Dreissena polymorpha: A Resource for Invasive Species Research.</title>
        <authorList>
            <person name="McCartney M.A."/>
            <person name="Auch B."/>
            <person name="Kono T."/>
            <person name="Mallez S."/>
            <person name="Zhang Y."/>
            <person name="Obille A."/>
            <person name="Becker A."/>
            <person name="Abrahante J.E."/>
            <person name="Garbe J."/>
            <person name="Badalamenti J.P."/>
            <person name="Herman A."/>
            <person name="Mangelson H."/>
            <person name="Liachko I."/>
            <person name="Sullivan S."/>
            <person name="Sone E.D."/>
            <person name="Koren S."/>
            <person name="Silverstein K.A.T."/>
            <person name="Beckman K.B."/>
            <person name="Gohl D.M."/>
        </authorList>
    </citation>
    <scope>NUCLEOTIDE SEQUENCE</scope>
    <source>
        <strain evidence="2">Duluth1</strain>
        <tissue evidence="2">Whole animal</tissue>
    </source>
</reference>
<gene>
    <name evidence="2" type="ORF">DPMN_086518</name>
</gene>
<dbReference type="Proteomes" id="UP000828390">
    <property type="component" value="Unassembled WGS sequence"/>
</dbReference>
<evidence type="ECO:0000313" key="3">
    <source>
        <dbReference type="Proteomes" id="UP000828390"/>
    </source>
</evidence>
<sequence>MDESNNNDLTSLVNGNIDLPNCNSESSPSAEVRPEVNTVEQIDENKSDCVDNASEQLPAVSEDDVNSQSKRNAEKKDRKVKFPTDSQIVESYLDPPDPWKNGIQLGCWMFR</sequence>
<dbReference type="AlphaFoldDB" id="A0A9D4QVJ8"/>
<dbReference type="EMBL" id="JAIWYP010000003">
    <property type="protein sequence ID" value="KAH3844262.1"/>
    <property type="molecule type" value="Genomic_DNA"/>
</dbReference>
<feature type="region of interest" description="Disordered" evidence="1">
    <location>
        <begin position="1"/>
        <end position="83"/>
    </location>
</feature>
<keyword evidence="3" id="KW-1185">Reference proteome</keyword>
<evidence type="ECO:0000313" key="2">
    <source>
        <dbReference type="EMBL" id="KAH3844262.1"/>
    </source>
</evidence>
<feature type="compositionally biased region" description="Polar residues" evidence="1">
    <location>
        <begin position="1"/>
        <end position="14"/>
    </location>
</feature>
<feature type="compositionally biased region" description="Basic and acidic residues" evidence="1">
    <location>
        <begin position="71"/>
        <end position="82"/>
    </location>
</feature>
<evidence type="ECO:0000256" key="1">
    <source>
        <dbReference type="SAM" id="MobiDB-lite"/>
    </source>
</evidence>
<comment type="caution">
    <text evidence="2">The sequence shown here is derived from an EMBL/GenBank/DDBJ whole genome shotgun (WGS) entry which is preliminary data.</text>
</comment>
<name>A0A9D4QVJ8_DREPO</name>
<protein>
    <submittedName>
        <fullName evidence="2">Uncharacterized protein</fullName>
    </submittedName>
</protein>